<dbReference type="InterPro" id="IPR003000">
    <property type="entry name" value="Sirtuin"/>
</dbReference>
<dbReference type="GeneID" id="100375279"/>
<keyword evidence="2" id="KW-0808">Transferase</keyword>
<evidence type="ECO:0000313" key="9">
    <source>
        <dbReference type="Proteomes" id="UP000694865"/>
    </source>
</evidence>
<dbReference type="SUPFAM" id="SSF52467">
    <property type="entry name" value="DHS-like NAD/FAD-binding domain"/>
    <property type="match status" value="1"/>
</dbReference>
<evidence type="ECO:0000259" key="8">
    <source>
        <dbReference type="PROSITE" id="PS50305"/>
    </source>
</evidence>
<dbReference type="RefSeq" id="XP_002736853.1">
    <property type="nucleotide sequence ID" value="XM_002736807.2"/>
</dbReference>
<feature type="binding site" evidence="7">
    <location>
        <position position="141"/>
    </location>
    <ligand>
        <name>Zn(2+)</name>
        <dbReference type="ChEBI" id="CHEBI:29105"/>
    </ligand>
</feature>
<dbReference type="Gene3D" id="3.40.50.1220">
    <property type="entry name" value="TPP-binding domain"/>
    <property type="match status" value="1"/>
</dbReference>
<gene>
    <name evidence="10" type="primary">LOC100375279</name>
</gene>
<keyword evidence="4 7" id="KW-0862">Zinc</keyword>
<evidence type="ECO:0000313" key="10">
    <source>
        <dbReference type="RefSeq" id="XP_002736853.1"/>
    </source>
</evidence>
<keyword evidence="3 7" id="KW-0479">Metal-binding</keyword>
<feature type="active site" description="Proton acceptor" evidence="7">
    <location>
        <position position="133"/>
    </location>
</feature>
<dbReference type="PROSITE" id="PS50305">
    <property type="entry name" value="SIRTUIN"/>
    <property type="match status" value="1"/>
</dbReference>
<feature type="binding site" evidence="7">
    <location>
        <position position="166"/>
    </location>
    <ligand>
        <name>Zn(2+)</name>
        <dbReference type="ChEBI" id="CHEBI:29105"/>
    </ligand>
</feature>
<evidence type="ECO:0000256" key="3">
    <source>
        <dbReference type="ARBA" id="ARBA00022723"/>
    </source>
</evidence>
<name>A0ABM0GT84_SACKO</name>
<feature type="domain" description="Deacetylase sirtuin-type" evidence="8">
    <location>
        <begin position="27"/>
        <end position="270"/>
    </location>
</feature>
<dbReference type="InterPro" id="IPR050134">
    <property type="entry name" value="NAD-dep_sirtuin_deacylases"/>
</dbReference>
<evidence type="ECO:0000256" key="1">
    <source>
        <dbReference type="ARBA" id="ARBA00012928"/>
    </source>
</evidence>
<keyword evidence="9" id="KW-1185">Reference proteome</keyword>
<feature type="binding site" evidence="7">
    <location>
        <position position="175"/>
    </location>
    <ligand>
        <name>Zn(2+)</name>
        <dbReference type="ChEBI" id="CHEBI:29105"/>
    </ligand>
</feature>
<dbReference type="InterPro" id="IPR026590">
    <property type="entry name" value="Ssirtuin_cat_dom"/>
</dbReference>
<reference evidence="10" key="1">
    <citation type="submission" date="2025-08" db="UniProtKB">
        <authorList>
            <consortium name="RefSeq"/>
        </authorList>
    </citation>
    <scope>IDENTIFICATION</scope>
    <source>
        <tissue evidence="10">Testes</tissue>
    </source>
</reference>
<comment type="similarity">
    <text evidence="6">Belongs to the sirtuin family. Class IV subfamily.</text>
</comment>
<evidence type="ECO:0000256" key="5">
    <source>
        <dbReference type="ARBA" id="ARBA00023027"/>
    </source>
</evidence>
<proteinExistence type="inferred from homology"/>
<dbReference type="Proteomes" id="UP000694865">
    <property type="component" value="Unplaced"/>
</dbReference>
<keyword evidence="5" id="KW-0520">NAD</keyword>
<dbReference type="InterPro" id="IPR029035">
    <property type="entry name" value="DHS-like_NAD/FAD-binding_dom"/>
</dbReference>
<dbReference type="CDD" id="cd01410">
    <property type="entry name" value="SIRT7"/>
    <property type="match status" value="1"/>
</dbReference>
<dbReference type="PANTHER" id="PTHR11085:SF12">
    <property type="entry name" value="NAD-DEPENDENT PROTEIN DEACYLASE SIRTUIN-6"/>
    <property type="match status" value="1"/>
</dbReference>
<evidence type="ECO:0000256" key="2">
    <source>
        <dbReference type="ARBA" id="ARBA00022679"/>
    </source>
</evidence>
<sequence>MSVNYAAGLSSYDNKGKCGLPEKFDSSETVADKVRMLADIIKASNHLVVHTGAGISTSAGIPDFRGPTGVWTLEEKGKSPHMDVTFDGAIPTKTHRALLALEEAGILKYLVSQNVDGLHLRSGFPRDRFSEVHGNMFVEECDKCGRQYVCDSAVPTVGLKLTGNICTWNKAKGRCRGRLRDTILDWEDALPERDLFLADEHSRAADVSLCLGTSLQIMPSANLPLRAKKNGGKLVICNLQPTKHDKKADLLIHGYVDDVMSQLMTQLGIPIPAYKGPTVVLKSKHPTLITIPGLKDKQIIIKSAQNCGTNNTKLMSSLETNSKNAHVKLKEITDKEELCHTHELVDVKVKSDKLKSFSQTTELQSKDISDSTQGNQRNSIVDIAVKAENISDVAIGDCIYLNKRTTDGIVGNEHHEKKLKINKIH</sequence>
<protein>
    <recommendedName>
        <fullName evidence="1">protein acetyllysine N-acetyltransferase</fullName>
        <ecNumber evidence="1">2.3.1.286</ecNumber>
    </recommendedName>
</protein>
<evidence type="ECO:0000256" key="7">
    <source>
        <dbReference type="PROSITE-ProRule" id="PRU00236"/>
    </source>
</evidence>
<accession>A0ABM0GT84</accession>
<organism evidence="9 10">
    <name type="scientific">Saccoglossus kowalevskii</name>
    <name type="common">Acorn worm</name>
    <dbReference type="NCBI Taxonomy" id="10224"/>
    <lineage>
        <taxon>Eukaryota</taxon>
        <taxon>Metazoa</taxon>
        <taxon>Hemichordata</taxon>
        <taxon>Enteropneusta</taxon>
        <taxon>Harrimaniidae</taxon>
        <taxon>Saccoglossus</taxon>
    </lineage>
</organism>
<dbReference type="PANTHER" id="PTHR11085">
    <property type="entry name" value="NAD-DEPENDENT PROTEIN DEACYLASE SIRTUIN-5, MITOCHONDRIAL-RELATED"/>
    <property type="match status" value="1"/>
</dbReference>
<evidence type="ECO:0000256" key="4">
    <source>
        <dbReference type="ARBA" id="ARBA00022833"/>
    </source>
</evidence>
<dbReference type="EC" id="2.3.1.286" evidence="1"/>
<dbReference type="Pfam" id="PF02146">
    <property type="entry name" value="SIR2"/>
    <property type="match status" value="1"/>
</dbReference>
<feature type="binding site" evidence="7">
    <location>
        <position position="144"/>
    </location>
    <ligand>
        <name>Zn(2+)</name>
        <dbReference type="ChEBI" id="CHEBI:29105"/>
    </ligand>
</feature>
<dbReference type="Gene3D" id="2.20.28.200">
    <property type="match status" value="1"/>
</dbReference>
<evidence type="ECO:0000256" key="6">
    <source>
        <dbReference type="ARBA" id="ARBA00038170"/>
    </source>
</evidence>